<dbReference type="AlphaFoldDB" id="A0A914N2Y5"/>
<evidence type="ECO:0000313" key="2">
    <source>
        <dbReference type="WBParaSite" id="Minc3s03131g32899"/>
    </source>
</evidence>
<organism evidence="1 2">
    <name type="scientific">Meloidogyne incognita</name>
    <name type="common">Southern root-knot nematode worm</name>
    <name type="synonym">Oxyuris incognita</name>
    <dbReference type="NCBI Taxonomy" id="6306"/>
    <lineage>
        <taxon>Eukaryota</taxon>
        <taxon>Metazoa</taxon>
        <taxon>Ecdysozoa</taxon>
        <taxon>Nematoda</taxon>
        <taxon>Chromadorea</taxon>
        <taxon>Rhabditida</taxon>
        <taxon>Tylenchina</taxon>
        <taxon>Tylenchomorpha</taxon>
        <taxon>Tylenchoidea</taxon>
        <taxon>Meloidogynidae</taxon>
        <taxon>Meloidogyninae</taxon>
        <taxon>Meloidogyne</taxon>
        <taxon>Meloidogyne incognita group</taxon>
    </lineage>
</organism>
<reference evidence="2" key="1">
    <citation type="submission" date="2022-11" db="UniProtKB">
        <authorList>
            <consortium name="WormBaseParasite"/>
        </authorList>
    </citation>
    <scope>IDENTIFICATION</scope>
</reference>
<dbReference type="Proteomes" id="UP000887563">
    <property type="component" value="Unplaced"/>
</dbReference>
<evidence type="ECO:0000313" key="1">
    <source>
        <dbReference type="Proteomes" id="UP000887563"/>
    </source>
</evidence>
<name>A0A914N2Y5_MELIC</name>
<dbReference type="WBParaSite" id="Minc3s03131g32899">
    <property type="protein sequence ID" value="Minc3s03131g32899"/>
    <property type="gene ID" value="Minc3s03131g32899"/>
</dbReference>
<proteinExistence type="predicted"/>
<sequence>MEKPLKFFGKISKKISLLTKTVLHQHTYSNHKNTNNISISIISVHTNLPIMNSF</sequence>
<protein>
    <submittedName>
        <fullName evidence="2">Candidate secreted effector</fullName>
    </submittedName>
</protein>
<keyword evidence="1" id="KW-1185">Reference proteome</keyword>
<accession>A0A914N2Y5</accession>